<evidence type="ECO:0000256" key="4">
    <source>
        <dbReference type="ARBA" id="ARBA00022692"/>
    </source>
</evidence>
<dbReference type="EMBL" id="JBAMZK010000026">
    <property type="protein sequence ID" value="KAL0503577.1"/>
    <property type="molecule type" value="Genomic_DNA"/>
</dbReference>
<evidence type="ECO:0000256" key="1">
    <source>
        <dbReference type="ARBA" id="ARBA00004167"/>
    </source>
</evidence>
<sequence length="415" mass="46314">MCVQSGRVYAALPPNVSVITPTYSLGQYENFFANLTDAVLKRGVKYHPLTTVPAAGVLMAVPGQAGNLYTLMHEGLRGWSSLMEEGFGLGFDSAEDKKAWREVQKQVLFLSHPATDTAQETAHSSEVARRLANAFSEPTESPFFSIAPISRIRAGEWSREPMYCFCGGFIVPSAGVRDEGNFSQSGYNYMRRVANRHFGGAPLEDSIFYTSAVRAAWPPQDNALSTSHQGNRNSYRRPRLLWISRSSPRIVDEGKIISIAKEIDFEVYVDTQYASHASAAEQFYLASHADVVAGFHEVALINAVWMDATRRRLCRTLFEFLPYAQVRQVARVYGEPVVASGNAYVSVVPVDAEFTGPNYDTDAKREKAKRELMSEDNTVRAVASHPAFTEHRARYDLVQVETQLRELYAKLQKCL</sequence>
<keyword evidence="6" id="KW-0472">Membrane</keyword>
<evidence type="ECO:0000259" key="8">
    <source>
        <dbReference type="Pfam" id="PF04577"/>
    </source>
</evidence>
<evidence type="ECO:0000256" key="7">
    <source>
        <dbReference type="ARBA" id="ARBA00023180"/>
    </source>
</evidence>
<comment type="caution">
    <text evidence="9">The sequence shown here is derived from an EMBL/GenBank/DDBJ whole genome shotgun (WGS) entry which is preliminary data.</text>
</comment>
<feature type="domain" description="Glycosyltransferase 61 catalytic" evidence="8">
    <location>
        <begin position="205"/>
        <end position="309"/>
    </location>
</feature>
<dbReference type="GO" id="GO:0016020">
    <property type="term" value="C:membrane"/>
    <property type="evidence" value="ECO:0007669"/>
    <property type="project" value="UniProtKB-SubCell"/>
</dbReference>
<dbReference type="InterPro" id="IPR049625">
    <property type="entry name" value="Glyco_transf_61_cat"/>
</dbReference>
<evidence type="ECO:0000313" key="10">
    <source>
        <dbReference type="Proteomes" id="UP001500131"/>
    </source>
</evidence>
<accession>A0AAW3ADM8</accession>
<evidence type="ECO:0000256" key="5">
    <source>
        <dbReference type="ARBA" id="ARBA00022989"/>
    </source>
</evidence>
<keyword evidence="10" id="KW-1185">Reference proteome</keyword>
<comment type="subcellular location">
    <subcellularLocation>
        <location evidence="1">Membrane</location>
        <topology evidence="1">Single-pass membrane protein</topology>
    </subcellularLocation>
</comment>
<proteinExistence type="predicted"/>
<gene>
    <name evidence="9" type="ORF">Q4I31_004329</name>
</gene>
<dbReference type="Pfam" id="PF04577">
    <property type="entry name" value="Glyco_transf_61"/>
    <property type="match status" value="1"/>
</dbReference>
<dbReference type="PANTHER" id="PTHR20961:SF38">
    <property type="entry name" value="PROTEIN O-LINKED-MANNOSE BETA-1,4-N-ACETYLGLUCOSAMINYLTRANSFERASE 2"/>
    <property type="match status" value="1"/>
</dbReference>
<keyword evidence="7" id="KW-0325">Glycoprotein</keyword>
<protein>
    <recommendedName>
        <fullName evidence="8">Glycosyltransferase 61 catalytic domain-containing protein</fullName>
    </recommendedName>
</protein>
<reference evidence="9 10" key="1">
    <citation type="submission" date="2024-02" db="EMBL/GenBank/DDBJ databases">
        <title>FIRST GENOME SEQUENCES OF Leishmania (Viannia) shawi, Leishmania (Viannia) lindenbergi AND Leishmania (Viannia) utingensis.</title>
        <authorList>
            <person name="Resadore F."/>
            <person name="Custodio M.G.F."/>
            <person name="Boite M.C."/>
            <person name="Cupolillo E."/>
            <person name="Ferreira G.E.M."/>
        </authorList>
    </citation>
    <scope>NUCLEOTIDE SEQUENCE [LARGE SCALE GENOMIC DNA]</scope>
    <source>
        <strain evidence="9 10">MHOM/BR/1966/M15733</strain>
    </source>
</reference>
<evidence type="ECO:0000256" key="2">
    <source>
        <dbReference type="ARBA" id="ARBA00022676"/>
    </source>
</evidence>
<dbReference type="PANTHER" id="PTHR20961">
    <property type="entry name" value="GLYCOSYLTRANSFERASE"/>
    <property type="match status" value="1"/>
</dbReference>
<keyword evidence="4" id="KW-0812">Transmembrane</keyword>
<evidence type="ECO:0000256" key="6">
    <source>
        <dbReference type="ARBA" id="ARBA00023136"/>
    </source>
</evidence>
<evidence type="ECO:0000256" key="3">
    <source>
        <dbReference type="ARBA" id="ARBA00022679"/>
    </source>
</evidence>
<organism evidence="9 10">
    <name type="scientific">Leishmania lindenbergi</name>
    <dbReference type="NCBI Taxonomy" id="651832"/>
    <lineage>
        <taxon>Eukaryota</taxon>
        <taxon>Discoba</taxon>
        <taxon>Euglenozoa</taxon>
        <taxon>Kinetoplastea</taxon>
        <taxon>Metakinetoplastina</taxon>
        <taxon>Trypanosomatida</taxon>
        <taxon>Trypanosomatidae</taxon>
        <taxon>Leishmaniinae</taxon>
        <taxon>Leishmania</taxon>
    </lineage>
</organism>
<name>A0AAW3ADM8_9TRYP</name>
<dbReference type="InterPro" id="IPR007657">
    <property type="entry name" value="Glycosyltransferase_61"/>
</dbReference>
<dbReference type="AlphaFoldDB" id="A0AAW3ADM8"/>
<dbReference type="Proteomes" id="UP001500131">
    <property type="component" value="Unassembled WGS sequence"/>
</dbReference>
<keyword evidence="3" id="KW-0808">Transferase</keyword>
<keyword evidence="2" id="KW-0328">Glycosyltransferase</keyword>
<dbReference type="GO" id="GO:0016757">
    <property type="term" value="F:glycosyltransferase activity"/>
    <property type="evidence" value="ECO:0007669"/>
    <property type="project" value="UniProtKB-KW"/>
</dbReference>
<evidence type="ECO:0000313" key="9">
    <source>
        <dbReference type="EMBL" id="KAL0503577.1"/>
    </source>
</evidence>
<keyword evidence="5" id="KW-1133">Transmembrane helix</keyword>